<sequence>MKQQKTIQLLNVTPEELKESIIKDVREELSKIKLSTEPQPQEEYLTRKELAKLFKVTLPTISDWSNKGILKPYRLGNLVRFKRSDINEALKIINPKNQ</sequence>
<dbReference type="RefSeq" id="WP_138931104.1">
    <property type="nucleotide sequence ID" value="NZ_SWMU01000001.1"/>
</dbReference>
<evidence type="ECO:0000313" key="3">
    <source>
        <dbReference type="Proteomes" id="UP000306552"/>
    </source>
</evidence>
<dbReference type="InterPro" id="IPR010093">
    <property type="entry name" value="SinI_DNA-bd"/>
</dbReference>
<dbReference type="AlphaFoldDB" id="A0A4U5TTE0"/>
<feature type="domain" description="Helix-turn-helix" evidence="1">
    <location>
        <begin position="44"/>
        <end position="90"/>
    </location>
</feature>
<dbReference type="Gene3D" id="1.10.1660.10">
    <property type="match status" value="1"/>
</dbReference>
<proteinExistence type="predicted"/>
<dbReference type="Proteomes" id="UP000306552">
    <property type="component" value="Unassembled WGS sequence"/>
</dbReference>
<reference evidence="2 3" key="1">
    <citation type="submission" date="2019-04" db="EMBL/GenBank/DDBJ databases">
        <title>Psychroflexus halotolerans sp. nov., isolated from a marine solar saltern.</title>
        <authorList>
            <person name="Feng X."/>
        </authorList>
    </citation>
    <scope>NUCLEOTIDE SEQUENCE [LARGE SCALE GENOMIC DNA]</scope>
    <source>
        <strain evidence="2 3">WDS2C27</strain>
    </source>
</reference>
<name>A0A4U5TTE0_9FLAO</name>
<comment type="caution">
    <text evidence="2">The sequence shown here is derived from an EMBL/GenBank/DDBJ whole genome shotgun (WGS) entry which is preliminary data.</text>
</comment>
<dbReference type="InterPro" id="IPR009061">
    <property type="entry name" value="DNA-bd_dom_put_sf"/>
</dbReference>
<evidence type="ECO:0000313" key="2">
    <source>
        <dbReference type="EMBL" id="TKS57403.1"/>
    </source>
</evidence>
<dbReference type="EMBL" id="SWMU01000001">
    <property type="protein sequence ID" value="TKS57403.1"/>
    <property type="molecule type" value="Genomic_DNA"/>
</dbReference>
<accession>A0A4U5TTE0</accession>
<evidence type="ECO:0000259" key="1">
    <source>
        <dbReference type="Pfam" id="PF12728"/>
    </source>
</evidence>
<organism evidence="2 3">
    <name type="scientific">Mesohalobacter halotolerans</name>
    <dbReference type="NCBI Taxonomy" id="1883405"/>
    <lineage>
        <taxon>Bacteria</taxon>
        <taxon>Pseudomonadati</taxon>
        <taxon>Bacteroidota</taxon>
        <taxon>Flavobacteriia</taxon>
        <taxon>Flavobacteriales</taxon>
        <taxon>Flavobacteriaceae</taxon>
        <taxon>Mesohalobacter</taxon>
    </lineage>
</organism>
<dbReference type="NCBIfam" id="TIGR01764">
    <property type="entry name" value="excise"/>
    <property type="match status" value="1"/>
</dbReference>
<gene>
    <name evidence="2" type="ORF">FCN74_02990</name>
</gene>
<protein>
    <submittedName>
        <fullName evidence="2">Helix-turn-helix domain-containing protein</fullName>
    </submittedName>
</protein>
<dbReference type="GO" id="GO:0003677">
    <property type="term" value="F:DNA binding"/>
    <property type="evidence" value="ECO:0007669"/>
    <property type="project" value="InterPro"/>
</dbReference>
<dbReference type="SUPFAM" id="SSF46955">
    <property type="entry name" value="Putative DNA-binding domain"/>
    <property type="match status" value="1"/>
</dbReference>
<dbReference type="Pfam" id="PF12728">
    <property type="entry name" value="HTH_17"/>
    <property type="match status" value="1"/>
</dbReference>
<keyword evidence="3" id="KW-1185">Reference proteome</keyword>
<dbReference type="InterPro" id="IPR041657">
    <property type="entry name" value="HTH_17"/>
</dbReference>
<dbReference type="OrthoDB" id="1097811at2"/>